<sequence>MPGDDILRVRVLTNKSAISARDAGLLRRELWDRQTCAFRSFSLSKRQTSSVDENDERNDKETSPRSGNFAEERRDLSHREITKHNVRERRRASSPDSAFIVAAIFSAIRLVWSTLGAYASPDASAKASVRATGVRCALLRSAPLRARVSWYLGAHASGEPRSHIA</sequence>
<reference evidence="2 3" key="1">
    <citation type="submission" date="2015-09" db="EMBL/GenBank/DDBJ databases">
        <title>Atta colombica WGS genome.</title>
        <authorList>
            <person name="Nygaard S."/>
            <person name="Hu H."/>
            <person name="Boomsma J."/>
            <person name="Zhang G."/>
        </authorList>
    </citation>
    <scope>NUCLEOTIDE SEQUENCE [LARGE SCALE GENOMIC DNA]</scope>
    <source>
        <strain evidence="2">Treedump-2</strain>
        <tissue evidence="2">Whole body</tissue>
    </source>
</reference>
<keyword evidence="3" id="KW-1185">Reference proteome</keyword>
<evidence type="ECO:0000313" key="3">
    <source>
        <dbReference type="Proteomes" id="UP000078540"/>
    </source>
</evidence>
<accession>A0A195BB31</accession>
<dbReference type="AlphaFoldDB" id="A0A195BB31"/>
<protein>
    <submittedName>
        <fullName evidence="2">Uncharacterized protein</fullName>
    </submittedName>
</protein>
<dbReference type="EMBL" id="KQ976537">
    <property type="protein sequence ID" value="KYM81399.1"/>
    <property type="molecule type" value="Genomic_DNA"/>
</dbReference>
<organism evidence="2 3">
    <name type="scientific">Atta colombica</name>
    <dbReference type="NCBI Taxonomy" id="520822"/>
    <lineage>
        <taxon>Eukaryota</taxon>
        <taxon>Metazoa</taxon>
        <taxon>Ecdysozoa</taxon>
        <taxon>Arthropoda</taxon>
        <taxon>Hexapoda</taxon>
        <taxon>Insecta</taxon>
        <taxon>Pterygota</taxon>
        <taxon>Neoptera</taxon>
        <taxon>Endopterygota</taxon>
        <taxon>Hymenoptera</taxon>
        <taxon>Apocrita</taxon>
        <taxon>Aculeata</taxon>
        <taxon>Formicoidea</taxon>
        <taxon>Formicidae</taxon>
        <taxon>Myrmicinae</taxon>
        <taxon>Atta</taxon>
    </lineage>
</organism>
<dbReference type="Proteomes" id="UP000078540">
    <property type="component" value="Unassembled WGS sequence"/>
</dbReference>
<feature type="region of interest" description="Disordered" evidence="1">
    <location>
        <begin position="48"/>
        <end position="89"/>
    </location>
</feature>
<evidence type="ECO:0000313" key="2">
    <source>
        <dbReference type="EMBL" id="KYM81399.1"/>
    </source>
</evidence>
<feature type="compositionally biased region" description="Basic and acidic residues" evidence="1">
    <location>
        <begin position="70"/>
        <end position="85"/>
    </location>
</feature>
<evidence type="ECO:0000256" key="1">
    <source>
        <dbReference type="SAM" id="MobiDB-lite"/>
    </source>
</evidence>
<proteinExistence type="predicted"/>
<gene>
    <name evidence="2" type="ORF">ALC53_08167</name>
</gene>
<name>A0A195BB31_9HYME</name>